<name>A0A7X2CKE3_9PSED</name>
<comment type="caution">
    <text evidence="1">The sequence shown here is derived from an EMBL/GenBank/DDBJ whole genome shotgun (WGS) entry which is preliminary data.</text>
</comment>
<dbReference type="AlphaFoldDB" id="A0A7X2CKE3"/>
<evidence type="ECO:0000313" key="2">
    <source>
        <dbReference type="Proteomes" id="UP000470186"/>
    </source>
</evidence>
<organism evidence="1 2">
    <name type="scientific">Pseudomonas helleri</name>
    <dbReference type="NCBI Taxonomy" id="1608996"/>
    <lineage>
        <taxon>Bacteria</taxon>
        <taxon>Pseudomonadati</taxon>
        <taxon>Pseudomonadota</taxon>
        <taxon>Gammaproteobacteria</taxon>
        <taxon>Pseudomonadales</taxon>
        <taxon>Pseudomonadaceae</taxon>
        <taxon>Pseudomonas</taxon>
    </lineage>
</organism>
<protein>
    <submittedName>
        <fullName evidence="1">Uncharacterized protein</fullName>
    </submittedName>
</protein>
<dbReference type="Proteomes" id="UP000470186">
    <property type="component" value="Unassembled WGS sequence"/>
</dbReference>
<proteinExistence type="predicted"/>
<sequence length="84" mass="9727">MLDTACDRFIDALVKRGIGHHNVGHLCQRVCLNVLTQQRDRFQRQVGAALRRGRYRQFDARRGKQPKRFFGVDPALAARHGKDR</sequence>
<evidence type="ECO:0000313" key="1">
    <source>
        <dbReference type="EMBL" id="MQU34910.1"/>
    </source>
</evidence>
<reference evidence="1 2" key="1">
    <citation type="submission" date="2019-10" db="EMBL/GenBank/DDBJ databases">
        <title>Evaluation of single-gene subtyping targets for Pseudomonas.</title>
        <authorList>
            <person name="Reichler S.J."/>
            <person name="Orsi R.H."/>
            <person name="Wiedmann M."/>
            <person name="Martin N.H."/>
            <person name="Murphy S.I."/>
        </authorList>
    </citation>
    <scope>NUCLEOTIDE SEQUENCE [LARGE SCALE GENOMIC DNA]</scope>
    <source>
        <strain evidence="1 2">FSL R10-2107</strain>
    </source>
</reference>
<gene>
    <name evidence="1" type="ORF">GHO30_26665</name>
</gene>
<dbReference type="RefSeq" id="WP_153364073.1">
    <property type="nucleotide sequence ID" value="NZ_WIVX01000233.1"/>
</dbReference>
<keyword evidence="2" id="KW-1185">Reference proteome</keyword>
<dbReference type="EMBL" id="WIVX01000233">
    <property type="protein sequence ID" value="MQU34910.1"/>
    <property type="molecule type" value="Genomic_DNA"/>
</dbReference>
<accession>A0A7X2CKE3</accession>